<reference evidence="2 3" key="1">
    <citation type="submission" date="2017-09" db="EMBL/GenBank/DDBJ databases">
        <title>Genomics of the genus Arcobacter.</title>
        <authorList>
            <person name="Perez-Cataluna A."/>
            <person name="Figueras M.J."/>
            <person name="Salas-Masso N."/>
        </authorList>
    </citation>
    <scope>NUCLEOTIDE SEQUENCE [LARGE SCALE GENOMIC DNA]</scope>
    <source>
        <strain evidence="2 3">CECT 7834</strain>
    </source>
</reference>
<sequence length="65" mass="7667">MNSNRQTISSKLLVFIVIILIILIYIKYESNKEKVDQQLLKNVVEKPINQIEKELNQGLIEKIRE</sequence>
<dbReference type="Proteomes" id="UP000290378">
    <property type="component" value="Unassembled WGS sequence"/>
</dbReference>
<accession>A0AA94JV99</accession>
<gene>
    <name evidence="2" type="ORF">CP963_11060</name>
</gene>
<keyword evidence="1" id="KW-1133">Transmembrane helix</keyword>
<organism evidence="2 3">
    <name type="scientific">Arcobacter cloacae</name>
    <dbReference type="NCBI Taxonomy" id="1054034"/>
    <lineage>
        <taxon>Bacteria</taxon>
        <taxon>Pseudomonadati</taxon>
        <taxon>Campylobacterota</taxon>
        <taxon>Epsilonproteobacteria</taxon>
        <taxon>Campylobacterales</taxon>
        <taxon>Arcobacteraceae</taxon>
        <taxon>Arcobacter</taxon>
    </lineage>
</organism>
<keyword evidence="1" id="KW-0472">Membrane</keyword>
<feature type="transmembrane region" description="Helical" evidence="1">
    <location>
        <begin position="12"/>
        <end position="28"/>
    </location>
</feature>
<keyword evidence="1" id="KW-0812">Transmembrane</keyword>
<evidence type="ECO:0000313" key="2">
    <source>
        <dbReference type="EMBL" id="RXI38937.1"/>
    </source>
</evidence>
<dbReference type="EMBL" id="NXII01000017">
    <property type="protein sequence ID" value="RXI38937.1"/>
    <property type="molecule type" value="Genomic_DNA"/>
</dbReference>
<protein>
    <submittedName>
        <fullName evidence="2">Uncharacterized protein</fullName>
    </submittedName>
</protein>
<evidence type="ECO:0000256" key="1">
    <source>
        <dbReference type="SAM" id="Phobius"/>
    </source>
</evidence>
<evidence type="ECO:0000313" key="3">
    <source>
        <dbReference type="Proteomes" id="UP000290378"/>
    </source>
</evidence>
<proteinExistence type="predicted"/>
<comment type="caution">
    <text evidence="2">The sequence shown here is derived from an EMBL/GenBank/DDBJ whole genome shotgun (WGS) entry which is preliminary data.</text>
</comment>
<keyword evidence="3" id="KW-1185">Reference proteome</keyword>
<dbReference type="RefSeq" id="WP_129014258.1">
    <property type="nucleotide sequence ID" value="NZ_CBCSEI010000013.1"/>
</dbReference>
<name>A0AA94JV99_9BACT</name>
<dbReference type="AlphaFoldDB" id="A0AA94JV99"/>